<reference evidence="3 4" key="1">
    <citation type="submission" date="2019-02" db="EMBL/GenBank/DDBJ databases">
        <title>Deep-cultivation of Planctomycetes and their phenomic and genomic characterization uncovers novel biology.</title>
        <authorList>
            <person name="Wiegand S."/>
            <person name="Jogler M."/>
            <person name="Boedeker C."/>
            <person name="Pinto D."/>
            <person name="Vollmers J."/>
            <person name="Rivas-Marin E."/>
            <person name="Kohn T."/>
            <person name="Peeters S.H."/>
            <person name="Heuer A."/>
            <person name="Rast P."/>
            <person name="Oberbeckmann S."/>
            <person name="Bunk B."/>
            <person name="Jeske O."/>
            <person name="Meyerdierks A."/>
            <person name="Storesund J.E."/>
            <person name="Kallscheuer N."/>
            <person name="Luecker S."/>
            <person name="Lage O.M."/>
            <person name="Pohl T."/>
            <person name="Merkel B.J."/>
            <person name="Hornburger P."/>
            <person name="Mueller R.-W."/>
            <person name="Bruemmer F."/>
            <person name="Labrenz M."/>
            <person name="Spormann A.M."/>
            <person name="Op Den Camp H."/>
            <person name="Overmann J."/>
            <person name="Amann R."/>
            <person name="Jetten M.S.M."/>
            <person name="Mascher T."/>
            <person name="Medema M.H."/>
            <person name="Devos D.P."/>
            <person name="Kaster A.-K."/>
            <person name="Ovreas L."/>
            <person name="Rohde M."/>
            <person name="Galperin M.Y."/>
            <person name="Jogler C."/>
        </authorList>
    </citation>
    <scope>NUCLEOTIDE SEQUENCE [LARGE SCALE GENOMIC DNA]</scope>
    <source>
        <strain evidence="3 4">CA13</strain>
    </source>
</reference>
<dbReference type="EMBL" id="SJPJ01000001">
    <property type="protein sequence ID" value="TWT80128.1"/>
    <property type="molecule type" value="Genomic_DNA"/>
</dbReference>
<feature type="transmembrane region" description="Helical" evidence="1">
    <location>
        <begin position="348"/>
        <end position="368"/>
    </location>
</feature>
<dbReference type="RefSeq" id="WP_146395213.1">
    <property type="nucleotide sequence ID" value="NZ_SJPJ01000001.1"/>
</dbReference>
<protein>
    <submittedName>
        <fullName evidence="3">Acyltransferase family protein</fullName>
    </submittedName>
</protein>
<feature type="transmembrane region" description="Helical" evidence="1">
    <location>
        <begin position="249"/>
        <end position="268"/>
    </location>
</feature>
<feature type="domain" description="Acyltransferase 3" evidence="2">
    <location>
        <begin position="17"/>
        <end position="354"/>
    </location>
</feature>
<feature type="transmembrane region" description="Helical" evidence="1">
    <location>
        <begin position="280"/>
        <end position="303"/>
    </location>
</feature>
<dbReference type="PANTHER" id="PTHR23028">
    <property type="entry name" value="ACETYLTRANSFERASE"/>
    <property type="match status" value="1"/>
</dbReference>
<dbReference type="GO" id="GO:0016747">
    <property type="term" value="F:acyltransferase activity, transferring groups other than amino-acyl groups"/>
    <property type="evidence" value="ECO:0007669"/>
    <property type="project" value="InterPro"/>
</dbReference>
<dbReference type="Proteomes" id="UP000315010">
    <property type="component" value="Unassembled WGS sequence"/>
</dbReference>
<keyword evidence="3" id="KW-0012">Acyltransferase</keyword>
<dbReference type="PANTHER" id="PTHR23028:SF131">
    <property type="entry name" value="BLR2367 PROTEIN"/>
    <property type="match status" value="1"/>
</dbReference>
<keyword evidence="1" id="KW-0472">Membrane</keyword>
<keyword evidence="4" id="KW-1185">Reference proteome</keyword>
<sequence length="383" mass="42573">MTSSVPISAAPRQTQLNSIQALRGLAAAIVVVSHLIISIRPQMRHLGMEIPDWLRKGFDTGACGVDLFFIISGFIIVYVTSNTPANFREVKRFSFRRLIRIYPTYWFLLSFAVVGLIVRANLSKTTFAGDRFPIDVEWIVKSFFLFPSYKPGGGSDFGPVLGPGWTLCFEVFFYGLFAAALGLISNHRRRAFATAIATACLGSIGYFWSETLSEADALTRMVTHPLLWEFSAGCLVALIYQKLIGTKRFIFSGLIVSGLGALILEFWFDMHPGKLGINRPIIYGIPCLLLFLGFIGLELNGWLQVPKAFIAVGDASYATYLSHSAISTKILGLFWLHTTLLLVFPTPLILLINLAACLVVGQLFFMVFERPVIQFGRNLLQNH</sequence>
<feature type="transmembrane region" description="Helical" evidence="1">
    <location>
        <begin position="59"/>
        <end position="80"/>
    </location>
</feature>
<dbReference type="InterPro" id="IPR002656">
    <property type="entry name" value="Acyl_transf_3_dom"/>
</dbReference>
<keyword evidence="3" id="KW-0808">Transferase</keyword>
<proteinExistence type="predicted"/>
<name>A0A5C5YYF2_9BACT</name>
<dbReference type="Pfam" id="PF01757">
    <property type="entry name" value="Acyl_transf_3"/>
    <property type="match status" value="1"/>
</dbReference>
<evidence type="ECO:0000313" key="3">
    <source>
        <dbReference type="EMBL" id="TWT80128.1"/>
    </source>
</evidence>
<keyword evidence="1" id="KW-1133">Transmembrane helix</keyword>
<accession>A0A5C5YYF2</accession>
<dbReference type="GO" id="GO:0000271">
    <property type="term" value="P:polysaccharide biosynthetic process"/>
    <property type="evidence" value="ECO:0007669"/>
    <property type="project" value="TreeGrafter"/>
</dbReference>
<dbReference type="OrthoDB" id="9796461at2"/>
<feature type="transmembrane region" description="Helical" evidence="1">
    <location>
        <begin position="21"/>
        <end position="39"/>
    </location>
</feature>
<gene>
    <name evidence="3" type="ORF">CA13_15410</name>
</gene>
<comment type="caution">
    <text evidence="3">The sequence shown here is derived from an EMBL/GenBank/DDBJ whole genome shotgun (WGS) entry which is preliminary data.</text>
</comment>
<dbReference type="AlphaFoldDB" id="A0A5C5YYF2"/>
<evidence type="ECO:0000313" key="4">
    <source>
        <dbReference type="Proteomes" id="UP000315010"/>
    </source>
</evidence>
<evidence type="ECO:0000256" key="1">
    <source>
        <dbReference type="SAM" id="Phobius"/>
    </source>
</evidence>
<dbReference type="InterPro" id="IPR050879">
    <property type="entry name" value="Acyltransferase_3"/>
</dbReference>
<keyword evidence="1" id="KW-0812">Transmembrane</keyword>
<evidence type="ECO:0000259" key="2">
    <source>
        <dbReference type="Pfam" id="PF01757"/>
    </source>
</evidence>
<feature type="transmembrane region" description="Helical" evidence="1">
    <location>
        <begin position="164"/>
        <end position="184"/>
    </location>
</feature>
<feature type="transmembrane region" description="Helical" evidence="1">
    <location>
        <begin position="191"/>
        <end position="209"/>
    </location>
</feature>
<feature type="transmembrane region" description="Helical" evidence="1">
    <location>
        <begin position="221"/>
        <end position="240"/>
    </location>
</feature>
<feature type="transmembrane region" description="Helical" evidence="1">
    <location>
        <begin position="315"/>
        <end position="336"/>
    </location>
</feature>
<dbReference type="GO" id="GO:0016020">
    <property type="term" value="C:membrane"/>
    <property type="evidence" value="ECO:0007669"/>
    <property type="project" value="TreeGrafter"/>
</dbReference>
<feature type="transmembrane region" description="Helical" evidence="1">
    <location>
        <begin position="101"/>
        <end position="122"/>
    </location>
</feature>
<organism evidence="3 4">
    <name type="scientific">Novipirellula herctigrandis</name>
    <dbReference type="NCBI Taxonomy" id="2527986"/>
    <lineage>
        <taxon>Bacteria</taxon>
        <taxon>Pseudomonadati</taxon>
        <taxon>Planctomycetota</taxon>
        <taxon>Planctomycetia</taxon>
        <taxon>Pirellulales</taxon>
        <taxon>Pirellulaceae</taxon>
        <taxon>Novipirellula</taxon>
    </lineage>
</organism>